<dbReference type="AlphaFoldDB" id="A0A8S9SGW8"/>
<evidence type="ECO:0000313" key="2">
    <source>
        <dbReference type="Proteomes" id="UP000712600"/>
    </source>
</evidence>
<evidence type="ECO:0000313" key="1">
    <source>
        <dbReference type="EMBL" id="KAF3599315.1"/>
    </source>
</evidence>
<name>A0A8S9SGW8_BRACR</name>
<gene>
    <name evidence="1" type="ORF">F2Q69_00038565</name>
</gene>
<proteinExistence type="predicted"/>
<dbReference type="Proteomes" id="UP000712600">
    <property type="component" value="Unassembled WGS sequence"/>
</dbReference>
<reference evidence="1" key="1">
    <citation type="submission" date="2019-12" db="EMBL/GenBank/DDBJ databases">
        <title>Genome sequencing and annotation of Brassica cretica.</title>
        <authorList>
            <person name="Studholme D.J."/>
            <person name="Sarris P."/>
        </authorList>
    </citation>
    <scope>NUCLEOTIDE SEQUENCE</scope>
    <source>
        <strain evidence="1">PFS-109/04</strain>
        <tissue evidence="1">Leaf</tissue>
    </source>
</reference>
<sequence>MASFDDVFVSSFLLPTSSAKPIVPLMLDHNSSFRVNNVATGEPLSLRRDGSVLLVEVLLQRSSGGVCQGLLLMPARSHFGEFLTELSLAIPLLNLVYIR</sequence>
<organism evidence="1 2">
    <name type="scientific">Brassica cretica</name>
    <name type="common">Mustard</name>
    <dbReference type="NCBI Taxonomy" id="69181"/>
    <lineage>
        <taxon>Eukaryota</taxon>
        <taxon>Viridiplantae</taxon>
        <taxon>Streptophyta</taxon>
        <taxon>Embryophyta</taxon>
        <taxon>Tracheophyta</taxon>
        <taxon>Spermatophyta</taxon>
        <taxon>Magnoliopsida</taxon>
        <taxon>eudicotyledons</taxon>
        <taxon>Gunneridae</taxon>
        <taxon>Pentapetalae</taxon>
        <taxon>rosids</taxon>
        <taxon>malvids</taxon>
        <taxon>Brassicales</taxon>
        <taxon>Brassicaceae</taxon>
        <taxon>Brassiceae</taxon>
        <taxon>Brassica</taxon>
    </lineage>
</organism>
<accession>A0A8S9SGW8</accession>
<comment type="caution">
    <text evidence="1">The sequence shown here is derived from an EMBL/GenBank/DDBJ whole genome shotgun (WGS) entry which is preliminary data.</text>
</comment>
<protein>
    <submittedName>
        <fullName evidence="1">Uncharacterized protein</fullName>
    </submittedName>
</protein>
<dbReference type="EMBL" id="QGKX02000004">
    <property type="protein sequence ID" value="KAF3599315.1"/>
    <property type="molecule type" value="Genomic_DNA"/>
</dbReference>